<proteinExistence type="predicted"/>
<evidence type="ECO:0000256" key="4">
    <source>
        <dbReference type="ARBA" id="ARBA00023172"/>
    </source>
</evidence>
<dbReference type="EMBL" id="JX997183">
    <property type="protein sequence ID" value="AGE58846.1"/>
    <property type="molecule type" value="Genomic_DNA"/>
</dbReference>
<evidence type="ECO:0000256" key="1">
    <source>
        <dbReference type="ARBA" id="ARBA00022723"/>
    </source>
</evidence>
<evidence type="ECO:0000313" key="7">
    <source>
        <dbReference type="EMBL" id="AGE58846.1"/>
    </source>
</evidence>
<keyword evidence="2" id="KW-0862">Zinc</keyword>
<sequence>MSKLKPWWSEKCQQITKIIPLNPENISFQQTKTNMFQNDVGVKKVFRTRKVKLNPTKQQKMMLMKFANDARYSYNAALSAVNDKTHKANKIELQNAFLSLKRRDGTFNQFFQKRRWLLSTPQPIRQQAIFEVAKNFKVAFSNLKNKNIDHFKMKYKSKKNQRQYGFSLGIGTHLKHKDGVLTIFPRSLGQMRYFGSLPFEGVPDAECRIQRDPYGDHWLLVPVYKTTKTQTIKPIVAIDPGVRTPFACFKSNGESKTLGEDMNVKLTDIRTRVSLIDRRISKCQDVTLKRKMSEHRRRLFRKHQRVRDAFHWDIINDITNECSGVLLPPFETQRVSRMLKNKTNCSMFGVSHYTFRMRIKGKCEEKGLLYVEPTEEYTSKTCGVCGRINYLLGSKKTFECFCGNVCDRDVHAARNILLKWLSTEAGARVVETFLASRSR</sequence>
<gene>
    <name evidence="7" type="primary">NYs-1_692L</name>
    <name evidence="7" type="ORF">PBCVNYs1_692L</name>
</gene>
<dbReference type="PANTHER" id="PTHR36172">
    <property type="match status" value="1"/>
</dbReference>
<dbReference type="Pfam" id="PF07282">
    <property type="entry name" value="Cas12f1-like_TNB"/>
    <property type="match status" value="1"/>
</dbReference>
<dbReference type="InterPro" id="IPR010095">
    <property type="entry name" value="Cas12f1-like_TNB"/>
</dbReference>
<keyword evidence="3" id="KW-0238">DNA-binding</keyword>
<keyword evidence="4" id="KW-0233">DNA recombination</keyword>
<dbReference type="GO" id="GO:0003677">
    <property type="term" value="F:DNA binding"/>
    <property type="evidence" value="ECO:0007669"/>
    <property type="project" value="UniProtKB-KW"/>
</dbReference>
<accession>M1I979</accession>
<evidence type="ECO:0000259" key="6">
    <source>
        <dbReference type="Pfam" id="PF12323"/>
    </source>
</evidence>
<keyword evidence="1" id="KW-0479">Metal-binding</keyword>
<dbReference type="RefSeq" id="YP_009665491.1">
    <property type="nucleotide sequence ID" value="NC_043235.1"/>
</dbReference>
<dbReference type="GO" id="GO:0006310">
    <property type="term" value="P:DNA recombination"/>
    <property type="evidence" value="ECO:0007669"/>
    <property type="project" value="UniProtKB-KW"/>
</dbReference>
<evidence type="ECO:0000259" key="5">
    <source>
        <dbReference type="Pfam" id="PF07282"/>
    </source>
</evidence>
<dbReference type="GeneID" id="40525717"/>
<dbReference type="PANTHER" id="PTHR36172:SF1">
    <property type="entry name" value="RESOLVASE-RELATED"/>
    <property type="match status" value="1"/>
</dbReference>
<organism evidence="7">
    <name type="scientific">Paramecium bursaria Chlorella virus NYs1</name>
    <dbReference type="NCBI Taxonomy" id="83442"/>
    <lineage>
        <taxon>Viruses</taxon>
        <taxon>Varidnaviria</taxon>
        <taxon>Bamfordvirae</taxon>
        <taxon>Nucleocytoviricota</taxon>
        <taxon>Megaviricetes</taxon>
        <taxon>Algavirales</taxon>
        <taxon>Phycodnaviridae</taxon>
        <taxon>Chlorovirus</taxon>
        <taxon>Chlorovirus newyorkense</taxon>
    </lineage>
</organism>
<dbReference type="Pfam" id="PF12323">
    <property type="entry name" value="HTH_OrfB_IS605"/>
    <property type="match status" value="1"/>
</dbReference>
<dbReference type="GO" id="GO:0046872">
    <property type="term" value="F:metal ion binding"/>
    <property type="evidence" value="ECO:0007669"/>
    <property type="project" value="UniProtKB-KW"/>
</dbReference>
<name>M1I979_9PHYC</name>
<evidence type="ECO:0000256" key="3">
    <source>
        <dbReference type="ARBA" id="ARBA00023125"/>
    </source>
</evidence>
<dbReference type="KEGG" id="vg:40525717"/>
<feature type="domain" description="Transposase putative helix-turn-helix" evidence="6">
    <location>
        <begin position="48"/>
        <end position="83"/>
    </location>
</feature>
<feature type="domain" description="Cas12f1-like TNB" evidence="5">
    <location>
        <begin position="352"/>
        <end position="416"/>
    </location>
</feature>
<protein>
    <submittedName>
        <fullName evidence="7">Transposase</fullName>
    </submittedName>
</protein>
<reference evidence="7" key="1">
    <citation type="submission" date="2012-10" db="EMBL/GenBank/DDBJ databases">
        <title>Towards defining the chloroviruses: a genomic journey through a genus of large DNA viruses.</title>
        <authorList>
            <person name="Jeanniard A."/>
            <person name="Dunigan D.D."/>
            <person name="Gurnon J.R."/>
            <person name="Agarkova I."/>
            <person name="Kang M."/>
            <person name="Vitek J."/>
            <person name="Duncan G."/>
            <person name="McClung O.W."/>
            <person name="Larsen M."/>
            <person name="Claverie J.-M."/>
            <person name="Van Etten J.L."/>
            <person name="Blanc G."/>
        </authorList>
    </citation>
    <scope>NUCLEOTIDE SEQUENCE</scope>
</reference>
<dbReference type="InterPro" id="IPR021027">
    <property type="entry name" value="Transposase_put_HTH"/>
</dbReference>
<evidence type="ECO:0000256" key="2">
    <source>
        <dbReference type="ARBA" id="ARBA00022833"/>
    </source>
</evidence>
<dbReference type="InterPro" id="IPR051491">
    <property type="entry name" value="Recombinase/Transposase-rel"/>
</dbReference>